<dbReference type="GO" id="GO:0045259">
    <property type="term" value="C:proton-transporting ATP synthase complex"/>
    <property type="evidence" value="ECO:0007669"/>
    <property type="project" value="UniProtKB-KW"/>
</dbReference>
<organism evidence="8 9">
    <name type="scientific">Alkalibaculum sporogenes</name>
    <dbReference type="NCBI Taxonomy" id="2655001"/>
    <lineage>
        <taxon>Bacteria</taxon>
        <taxon>Bacillati</taxon>
        <taxon>Bacillota</taxon>
        <taxon>Clostridia</taxon>
        <taxon>Eubacteriales</taxon>
        <taxon>Eubacteriaceae</taxon>
        <taxon>Alkalibaculum</taxon>
    </lineage>
</organism>
<dbReference type="NCBIfam" id="TIGR01145">
    <property type="entry name" value="ATP_synt_delta"/>
    <property type="match status" value="1"/>
</dbReference>
<keyword evidence="2 7" id="KW-0813">Transport</keyword>
<dbReference type="GO" id="GO:0046933">
    <property type="term" value="F:proton-transporting ATP synthase activity, rotational mechanism"/>
    <property type="evidence" value="ECO:0007669"/>
    <property type="project" value="UniProtKB-UniRule"/>
</dbReference>
<keyword evidence="9" id="KW-1185">Reference proteome</keyword>
<dbReference type="HAMAP" id="MF_01416">
    <property type="entry name" value="ATP_synth_delta_bact"/>
    <property type="match status" value="1"/>
</dbReference>
<keyword evidence="5 7" id="KW-0472">Membrane</keyword>
<dbReference type="Pfam" id="PF00213">
    <property type="entry name" value="OSCP"/>
    <property type="match status" value="1"/>
</dbReference>
<gene>
    <name evidence="7" type="primary">atpH</name>
    <name evidence="8" type="ORF">GC105_14555</name>
</gene>
<dbReference type="RefSeq" id="WP_152806311.1">
    <property type="nucleotide sequence ID" value="NZ_WHNX01000035.1"/>
</dbReference>
<dbReference type="SUPFAM" id="SSF47928">
    <property type="entry name" value="N-terminal domain of the delta subunit of the F1F0-ATP synthase"/>
    <property type="match status" value="1"/>
</dbReference>
<dbReference type="PANTHER" id="PTHR11910">
    <property type="entry name" value="ATP SYNTHASE DELTA CHAIN"/>
    <property type="match status" value="1"/>
</dbReference>
<keyword evidence="6 7" id="KW-0066">ATP synthesis</keyword>
<dbReference type="Proteomes" id="UP000440004">
    <property type="component" value="Unassembled WGS sequence"/>
</dbReference>
<evidence type="ECO:0000256" key="6">
    <source>
        <dbReference type="ARBA" id="ARBA00023310"/>
    </source>
</evidence>
<reference evidence="8 9" key="1">
    <citation type="submission" date="2019-10" db="EMBL/GenBank/DDBJ databases">
        <title>Alkalibaculum tamaniensis sp.nov., a new alkaliphilic acetogen, isolated on methoxylated aromatics from a mud volcano.</title>
        <authorList>
            <person name="Khomyakova M.A."/>
            <person name="Merkel A.Y."/>
            <person name="Bonch-Osmolovskaya E.A."/>
            <person name="Slobodkin A.I."/>
        </authorList>
    </citation>
    <scope>NUCLEOTIDE SEQUENCE [LARGE SCALE GENOMIC DNA]</scope>
    <source>
        <strain evidence="8 9">M08DMB</strain>
    </source>
</reference>
<comment type="caution">
    <text evidence="8">The sequence shown here is derived from an EMBL/GenBank/DDBJ whole genome shotgun (WGS) entry which is preliminary data.</text>
</comment>
<evidence type="ECO:0000313" key="8">
    <source>
        <dbReference type="EMBL" id="MPW27003.1"/>
    </source>
</evidence>
<dbReference type="InterPro" id="IPR026015">
    <property type="entry name" value="ATP_synth_OSCP/delta_N_sf"/>
</dbReference>
<keyword evidence="4 7" id="KW-0406">Ion transport</keyword>
<dbReference type="NCBIfam" id="NF004403">
    <property type="entry name" value="PRK05758.2-4"/>
    <property type="match status" value="1"/>
</dbReference>
<comment type="subcellular location">
    <subcellularLocation>
        <location evidence="7">Cell membrane</location>
        <topology evidence="7">Peripheral membrane protein</topology>
    </subcellularLocation>
    <subcellularLocation>
        <location evidence="1">Membrane</location>
    </subcellularLocation>
</comment>
<protein>
    <recommendedName>
        <fullName evidence="7">ATP synthase subunit delta</fullName>
    </recommendedName>
    <alternativeName>
        <fullName evidence="7">ATP synthase F(1) sector subunit delta</fullName>
    </alternativeName>
    <alternativeName>
        <fullName evidence="7">F-type ATPase subunit delta</fullName>
        <shortName evidence="7">F-ATPase subunit delta</shortName>
    </alternativeName>
</protein>
<dbReference type="GO" id="GO:0005886">
    <property type="term" value="C:plasma membrane"/>
    <property type="evidence" value="ECO:0007669"/>
    <property type="project" value="UniProtKB-SubCell"/>
</dbReference>
<comment type="function">
    <text evidence="7">This protein is part of the stalk that links CF(0) to CF(1). It either transmits conformational changes from CF(0) to CF(1) or is implicated in proton conduction.</text>
</comment>
<keyword evidence="7" id="KW-1003">Cell membrane</keyword>
<dbReference type="InterPro" id="IPR000711">
    <property type="entry name" value="ATPase_OSCP/dsu"/>
</dbReference>
<accession>A0A6A7KDB0</accession>
<dbReference type="AlphaFoldDB" id="A0A6A7KDB0"/>
<proteinExistence type="inferred from homology"/>
<comment type="function">
    <text evidence="7">F(1)F(0) ATP synthase produces ATP from ADP in the presence of a proton or sodium gradient. F-type ATPases consist of two structural domains, F(1) containing the extramembraneous catalytic core and F(0) containing the membrane proton channel, linked together by a central stalk and a peripheral stalk. During catalysis, ATP synthesis in the catalytic domain of F(1) is coupled via a rotary mechanism of the central stalk subunits to proton translocation.</text>
</comment>
<evidence type="ECO:0000313" key="9">
    <source>
        <dbReference type="Proteomes" id="UP000440004"/>
    </source>
</evidence>
<evidence type="ECO:0000256" key="5">
    <source>
        <dbReference type="ARBA" id="ARBA00023136"/>
    </source>
</evidence>
<keyword evidence="7" id="KW-0139">CF(1)</keyword>
<name>A0A6A7KDB0_9FIRM</name>
<evidence type="ECO:0000256" key="1">
    <source>
        <dbReference type="ARBA" id="ARBA00004370"/>
    </source>
</evidence>
<evidence type="ECO:0000256" key="3">
    <source>
        <dbReference type="ARBA" id="ARBA00022781"/>
    </source>
</evidence>
<evidence type="ECO:0000256" key="2">
    <source>
        <dbReference type="ARBA" id="ARBA00022448"/>
    </source>
</evidence>
<keyword evidence="3 7" id="KW-0375">Hydrogen ion transport</keyword>
<dbReference type="EMBL" id="WHNX01000035">
    <property type="protein sequence ID" value="MPW27003.1"/>
    <property type="molecule type" value="Genomic_DNA"/>
</dbReference>
<dbReference type="Gene3D" id="1.10.520.20">
    <property type="entry name" value="N-terminal domain of the delta subunit of the F1F0-ATP synthase"/>
    <property type="match status" value="1"/>
</dbReference>
<evidence type="ECO:0000256" key="7">
    <source>
        <dbReference type="HAMAP-Rule" id="MF_01416"/>
    </source>
</evidence>
<dbReference type="PRINTS" id="PR00125">
    <property type="entry name" value="ATPASEDELTA"/>
</dbReference>
<evidence type="ECO:0000256" key="4">
    <source>
        <dbReference type="ARBA" id="ARBA00023065"/>
    </source>
</evidence>
<sequence>MSLASKKYSFALIEIAKQNNMLDEIYEEFKIIVTELTQQADIWSLMNIPSIETSQQKKLINTIFGDDINQYLYNFLMILFDKNRFNELEFIFLAFKDYYLSEKNTLEASILSVNELSEEHMKLIQVKLEKRYKKNILITNKLDESILGGLIVYVGDQVIDGSIKSQLNNMKHELKELRLQELGVN</sequence>
<comment type="similarity">
    <text evidence="7">Belongs to the ATPase delta chain family.</text>
</comment>